<dbReference type="EMBL" id="FXTY01000004">
    <property type="protein sequence ID" value="SMP22803.1"/>
    <property type="molecule type" value="Genomic_DNA"/>
</dbReference>
<sequence>MDISHCDPKGLIHESYRMEGITASECRSIFLDWALSLPEGVDTRDAIEVLIVHLSSRFPGHPMTAVLEEGSVEMRAPKRRGGWRSRPRG</sequence>
<name>A0ABY1P072_9RHOB</name>
<dbReference type="Proteomes" id="UP001157961">
    <property type="component" value="Unassembled WGS sequence"/>
</dbReference>
<organism evidence="1 2">
    <name type="scientific">Shimia sagamensis</name>
    <dbReference type="NCBI Taxonomy" id="1566352"/>
    <lineage>
        <taxon>Bacteria</taxon>
        <taxon>Pseudomonadati</taxon>
        <taxon>Pseudomonadota</taxon>
        <taxon>Alphaproteobacteria</taxon>
        <taxon>Rhodobacterales</taxon>
        <taxon>Roseobacteraceae</taxon>
    </lineage>
</organism>
<accession>A0ABY1P072</accession>
<proteinExistence type="predicted"/>
<protein>
    <submittedName>
        <fullName evidence="1">Uncharacterized protein</fullName>
    </submittedName>
</protein>
<evidence type="ECO:0000313" key="1">
    <source>
        <dbReference type="EMBL" id="SMP22803.1"/>
    </source>
</evidence>
<reference evidence="1 2" key="1">
    <citation type="submission" date="2017-05" db="EMBL/GenBank/DDBJ databases">
        <authorList>
            <person name="Varghese N."/>
            <person name="Submissions S."/>
        </authorList>
    </citation>
    <scope>NUCLEOTIDE SEQUENCE [LARGE SCALE GENOMIC DNA]</scope>
    <source>
        <strain evidence="1 2">DSM 29734</strain>
    </source>
</reference>
<dbReference type="RefSeq" id="WP_283426220.1">
    <property type="nucleotide sequence ID" value="NZ_FXTY01000004.1"/>
</dbReference>
<evidence type="ECO:0000313" key="2">
    <source>
        <dbReference type="Proteomes" id="UP001157961"/>
    </source>
</evidence>
<comment type="caution">
    <text evidence="1">The sequence shown here is derived from an EMBL/GenBank/DDBJ whole genome shotgun (WGS) entry which is preliminary data.</text>
</comment>
<keyword evidence="2" id="KW-1185">Reference proteome</keyword>
<gene>
    <name evidence="1" type="ORF">SAMN06265373_104268</name>
</gene>